<dbReference type="RefSeq" id="WP_115004748.1">
    <property type="nucleotide sequence ID" value="NZ_UGQU01000001.1"/>
</dbReference>
<gene>
    <name evidence="2" type="ORF">NCTC10359_00205</name>
</gene>
<keyword evidence="1" id="KW-0472">Membrane</keyword>
<evidence type="ECO:0000313" key="2">
    <source>
        <dbReference type="EMBL" id="STZ55611.1"/>
    </source>
</evidence>
<keyword evidence="1" id="KW-0812">Transmembrane</keyword>
<feature type="transmembrane region" description="Helical" evidence="1">
    <location>
        <begin position="71"/>
        <end position="91"/>
    </location>
</feature>
<proteinExistence type="predicted"/>
<evidence type="ECO:0008006" key="4">
    <source>
        <dbReference type="Google" id="ProtNLM"/>
    </source>
</evidence>
<dbReference type="EMBL" id="UGQU01000001">
    <property type="protein sequence ID" value="STZ55611.1"/>
    <property type="molecule type" value="Genomic_DNA"/>
</dbReference>
<feature type="transmembrane region" description="Helical" evidence="1">
    <location>
        <begin position="6"/>
        <end position="32"/>
    </location>
</feature>
<dbReference type="AlphaFoldDB" id="A0A378T464"/>
<accession>A0A378T464</accession>
<evidence type="ECO:0000256" key="1">
    <source>
        <dbReference type="SAM" id="Phobius"/>
    </source>
</evidence>
<dbReference type="Proteomes" id="UP000254437">
    <property type="component" value="Unassembled WGS sequence"/>
</dbReference>
<reference evidence="2 3" key="1">
    <citation type="submission" date="2018-06" db="EMBL/GenBank/DDBJ databases">
        <authorList>
            <consortium name="Pathogen Informatics"/>
            <person name="Doyle S."/>
        </authorList>
    </citation>
    <scope>NUCLEOTIDE SEQUENCE [LARGE SCALE GENOMIC DNA]</scope>
    <source>
        <strain evidence="2 3">NCTC10359</strain>
    </source>
</reference>
<dbReference type="Pfam" id="PF16083">
    <property type="entry name" value="Phage_holin_3_3"/>
    <property type="match status" value="1"/>
</dbReference>
<organism evidence="2 3">
    <name type="scientific">Moraxella lacunata</name>
    <dbReference type="NCBI Taxonomy" id="477"/>
    <lineage>
        <taxon>Bacteria</taxon>
        <taxon>Pseudomonadati</taxon>
        <taxon>Pseudomonadota</taxon>
        <taxon>Gammaproteobacteria</taxon>
        <taxon>Moraxellales</taxon>
        <taxon>Moraxellaceae</taxon>
        <taxon>Moraxella</taxon>
    </lineage>
</organism>
<feature type="transmembrane region" description="Helical" evidence="1">
    <location>
        <begin position="44"/>
        <end position="65"/>
    </location>
</feature>
<dbReference type="InterPro" id="IPR032126">
    <property type="entry name" value="LydA_holin"/>
</dbReference>
<evidence type="ECO:0000313" key="3">
    <source>
        <dbReference type="Proteomes" id="UP000254437"/>
    </source>
</evidence>
<name>A0A378T464_MORLA</name>
<sequence length="105" mass="11718">MNENQWLQFLVTLPYVLFLALGGGLANFIMKLNQATEPQPIKSLFLRFLGEMFLSGFAGLTTFLLCREWGLSLNYTAVMVAMAGHLGGNAISQMSKLYDNLIKRP</sequence>
<protein>
    <recommendedName>
        <fullName evidence="4">Holin</fullName>
    </recommendedName>
</protein>
<keyword evidence="1" id="KW-1133">Transmembrane helix</keyword>